<protein>
    <recommendedName>
        <fullName evidence="7">GRF-type domain-containing protein</fullName>
    </recommendedName>
</protein>
<keyword evidence="9" id="KW-1185">Reference proteome</keyword>
<name>A0AA38RTA7_9PEZI</name>
<gene>
    <name evidence="8" type="ORF">NKR23_g528</name>
</gene>
<feature type="compositionally biased region" description="Low complexity" evidence="6">
    <location>
        <begin position="162"/>
        <end position="198"/>
    </location>
</feature>
<evidence type="ECO:0000256" key="6">
    <source>
        <dbReference type="SAM" id="MobiDB-lite"/>
    </source>
</evidence>
<keyword evidence="3" id="KW-0862">Zinc</keyword>
<evidence type="ECO:0000256" key="2">
    <source>
        <dbReference type="ARBA" id="ARBA00022771"/>
    </source>
</evidence>
<evidence type="ECO:0000256" key="5">
    <source>
        <dbReference type="SAM" id="Coils"/>
    </source>
</evidence>
<feature type="domain" description="GRF-type" evidence="7">
    <location>
        <begin position="43"/>
        <end position="84"/>
    </location>
</feature>
<feature type="coiled-coil region" evidence="5">
    <location>
        <begin position="417"/>
        <end position="444"/>
    </location>
</feature>
<accession>A0AA38RTA7</accession>
<feature type="compositionally biased region" description="Basic residues" evidence="6">
    <location>
        <begin position="1"/>
        <end position="12"/>
    </location>
</feature>
<reference evidence="8" key="1">
    <citation type="submission" date="2022-07" db="EMBL/GenBank/DDBJ databases">
        <title>Fungi with potential for degradation of polypropylene.</title>
        <authorList>
            <person name="Gostincar C."/>
        </authorList>
    </citation>
    <scope>NUCLEOTIDE SEQUENCE</scope>
    <source>
        <strain evidence="8">EXF-13308</strain>
    </source>
</reference>
<dbReference type="GO" id="GO:0008270">
    <property type="term" value="F:zinc ion binding"/>
    <property type="evidence" value="ECO:0007669"/>
    <property type="project" value="UniProtKB-KW"/>
</dbReference>
<organism evidence="8 9">
    <name type="scientific">Pleurostoma richardsiae</name>
    <dbReference type="NCBI Taxonomy" id="41990"/>
    <lineage>
        <taxon>Eukaryota</taxon>
        <taxon>Fungi</taxon>
        <taxon>Dikarya</taxon>
        <taxon>Ascomycota</taxon>
        <taxon>Pezizomycotina</taxon>
        <taxon>Sordariomycetes</taxon>
        <taxon>Sordariomycetidae</taxon>
        <taxon>Calosphaeriales</taxon>
        <taxon>Pleurostomataceae</taxon>
        <taxon>Pleurostoma</taxon>
    </lineage>
</organism>
<evidence type="ECO:0000256" key="3">
    <source>
        <dbReference type="ARBA" id="ARBA00022833"/>
    </source>
</evidence>
<sequence length="459" mass="49768">MSSTPRKRRAPRTPRTPKTPATPRTPATPVRLYGFFNDGIWLCNCEPRLPALHLQVKKSTANKGRWFYTCQNRACGFFLFAEEAETRERDALLRNNSRSEPSFTSRIGPRRSDDNDDNGGGGADRFPPPRPSTPTPGPRQRIFRGEPGAGAGELSDTDEEMAAAQRMATKKAAAPAQEPSTPSRRGSSSRSSGTASSRTLDMYFTPTQQSPGKRKRDAMDVDDGEEDFDDAAFDSDMERQLAQIADDSARKQPLEHKSLLGAGPPRGGEATVVTPTAQRARDAGDGGLPTPVSRNSLLIATEARDRDSGSSSVKKVKFADEPVSMGRGSSTGVLPDFKLETESLANTTPTPARTRDALGTAGASAGDDYDITEEVLGILAGEPVSEPARRAVREALNRHALRARGVARGRDIARAGLETRDSRIAELQARVTALENSRRVDRERLRELSSGLARLSRED</sequence>
<dbReference type="EMBL" id="JANBVO010000001">
    <property type="protein sequence ID" value="KAJ9157728.1"/>
    <property type="molecule type" value="Genomic_DNA"/>
</dbReference>
<dbReference type="Pfam" id="PF06839">
    <property type="entry name" value="Zn_ribbon_GRF"/>
    <property type="match status" value="1"/>
</dbReference>
<feature type="region of interest" description="Disordered" evidence="6">
    <location>
        <begin position="1"/>
        <end position="28"/>
    </location>
</feature>
<dbReference type="Proteomes" id="UP001174694">
    <property type="component" value="Unassembled WGS sequence"/>
</dbReference>
<feature type="compositionally biased region" description="Polar residues" evidence="6">
    <location>
        <begin position="94"/>
        <end position="105"/>
    </location>
</feature>
<dbReference type="AlphaFoldDB" id="A0AA38RTA7"/>
<feature type="compositionally biased region" description="Low complexity" evidence="6">
    <location>
        <begin position="16"/>
        <end position="28"/>
    </location>
</feature>
<keyword evidence="1" id="KW-0479">Metal-binding</keyword>
<evidence type="ECO:0000313" key="8">
    <source>
        <dbReference type="EMBL" id="KAJ9157728.1"/>
    </source>
</evidence>
<feature type="compositionally biased region" description="Basic and acidic residues" evidence="6">
    <location>
        <begin position="247"/>
        <end position="258"/>
    </location>
</feature>
<evidence type="ECO:0000259" key="7">
    <source>
        <dbReference type="PROSITE" id="PS51999"/>
    </source>
</evidence>
<dbReference type="InterPro" id="IPR010666">
    <property type="entry name" value="Znf_GRF"/>
</dbReference>
<evidence type="ECO:0000256" key="1">
    <source>
        <dbReference type="ARBA" id="ARBA00022723"/>
    </source>
</evidence>
<keyword evidence="2 4" id="KW-0863">Zinc-finger</keyword>
<feature type="region of interest" description="Disordered" evidence="6">
    <location>
        <begin position="91"/>
        <end position="271"/>
    </location>
</feature>
<evidence type="ECO:0000256" key="4">
    <source>
        <dbReference type="PROSITE-ProRule" id="PRU01343"/>
    </source>
</evidence>
<keyword evidence="5" id="KW-0175">Coiled coil</keyword>
<proteinExistence type="predicted"/>
<feature type="compositionally biased region" description="Acidic residues" evidence="6">
    <location>
        <begin position="220"/>
        <end position="235"/>
    </location>
</feature>
<evidence type="ECO:0000313" key="9">
    <source>
        <dbReference type="Proteomes" id="UP001174694"/>
    </source>
</evidence>
<comment type="caution">
    <text evidence="8">The sequence shown here is derived from an EMBL/GenBank/DDBJ whole genome shotgun (WGS) entry which is preliminary data.</text>
</comment>
<dbReference type="PROSITE" id="PS51999">
    <property type="entry name" value="ZF_GRF"/>
    <property type="match status" value="1"/>
</dbReference>
<feature type="compositionally biased region" description="Pro residues" evidence="6">
    <location>
        <begin position="126"/>
        <end position="137"/>
    </location>
</feature>